<comment type="caution">
    <text evidence="2">The sequence shown here is derived from an EMBL/GenBank/DDBJ whole genome shotgun (WGS) entry which is preliminary data.</text>
</comment>
<dbReference type="Proteomes" id="UP000886787">
    <property type="component" value="Unassembled WGS sequence"/>
</dbReference>
<dbReference type="CDD" id="cd00077">
    <property type="entry name" value="HDc"/>
    <property type="match status" value="1"/>
</dbReference>
<dbReference type="AlphaFoldDB" id="A0A9D0ZIV3"/>
<accession>A0A9D0ZIV3</accession>
<evidence type="ECO:0000313" key="2">
    <source>
        <dbReference type="EMBL" id="HIQ81238.1"/>
    </source>
</evidence>
<feature type="domain" description="HD" evidence="1">
    <location>
        <begin position="20"/>
        <end position="110"/>
    </location>
</feature>
<dbReference type="EMBL" id="DVFW01000042">
    <property type="protein sequence ID" value="HIQ81238.1"/>
    <property type="molecule type" value="Genomic_DNA"/>
</dbReference>
<protein>
    <submittedName>
        <fullName evidence="2">HD domain-containing protein</fullName>
    </submittedName>
</protein>
<proteinExistence type="predicted"/>
<dbReference type="InterPro" id="IPR003607">
    <property type="entry name" value="HD/PDEase_dom"/>
</dbReference>
<name>A0A9D0ZIV3_9FIRM</name>
<dbReference type="Pfam" id="PF01966">
    <property type="entry name" value="HD"/>
    <property type="match status" value="1"/>
</dbReference>
<sequence length="162" mass="18239">MDTQIILRAMCTFFGKDIKRVNHLLKVYAFAQMIGKAQGLDDHTQQIVEAAAAVHDIGIKESERKYGSSAGKYQEQEGPQLAKELLASLQCNPQVIQRVCYLVARHHTYDGVDGMDYRILLEADFLVNAFEDGLSERALYQAKRKIFRTDAGKALLKDLYGV</sequence>
<reference evidence="2" key="1">
    <citation type="submission" date="2020-10" db="EMBL/GenBank/DDBJ databases">
        <authorList>
            <person name="Gilroy R."/>
        </authorList>
    </citation>
    <scope>NUCLEOTIDE SEQUENCE</scope>
    <source>
        <strain evidence="2">ChiSjej1B19-3389</strain>
    </source>
</reference>
<evidence type="ECO:0000259" key="1">
    <source>
        <dbReference type="Pfam" id="PF01966"/>
    </source>
</evidence>
<dbReference type="SUPFAM" id="SSF109604">
    <property type="entry name" value="HD-domain/PDEase-like"/>
    <property type="match status" value="1"/>
</dbReference>
<evidence type="ECO:0000313" key="3">
    <source>
        <dbReference type="Proteomes" id="UP000886787"/>
    </source>
</evidence>
<gene>
    <name evidence="2" type="ORF">IAD32_08165</name>
</gene>
<dbReference type="Gene3D" id="1.10.3210.10">
    <property type="entry name" value="Hypothetical protein af1432"/>
    <property type="match status" value="1"/>
</dbReference>
<organism evidence="2 3">
    <name type="scientific">Candidatus Scatavimonas merdigallinarum</name>
    <dbReference type="NCBI Taxonomy" id="2840914"/>
    <lineage>
        <taxon>Bacteria</taxon>
        <taxon>Bacillati</taxon>
        <taxon>Bacillota</taxon>
        <taxon>Clostridia</taxon>
        <taxon>Eubacteriales</taxon>
        <taxon>Oscillospiraceae</taxon>
        <taxon>Oscillospiraceae incertae sedis</taxon>
        <taxon>Candidatus Scatavimonas</taxon>
    </lineage>
</organism>
<reference evidence="2" key="2">
    <citation type="journal article" date="2021" name="PeerJ">
        <title>Extensive microbial diversity within the chicken gut microbiome revealed by metagenomics and culture.</title>
        <authorList>
            <person name="Gilroy R."/>
            <person name="Ravi A."/>
            <person name="Getino M."/>
            <person name="Pursley I."/>
            <person name="Horton D.L."/>
            <person name="Alikhan N.F."/>
            <person name="Baker D."/>
            <person name="Gharbi K."/>
            <person name="Hall N."/>
            <person name="Watson M."/>
            <person name="Adriaenssens E.M."/>
            <person name="Foster-Nyarko E."/>
            <person name="Jarju S."/>
            <person name="Secka A."/>
            <person name="Antonio M."/>
            <person name="Oren A."/>
            <person name="Chaudhuri R.R."/>
            <person name="La Ragione R."/>
            <person name="Hildebrand F."/>
            <person name="Pallen M.J."/>
        </authorList>
    </citation>
    <scope>NUCLEOTIDE SEQUENCE</scope>
    <source>
        <strain evidence="2">ChiSjej1B19-3389</strain>
    </source>
</reference>
<dbReference type="InterPro" id="IPR006674">
    <property type="entry name" value="HD_domain"/>
</dbReference>